<feature type="region of interest" description="Disordered" evidence="1">
    <location>
        <begin position="1587"/>
        <end position="1612"/>
    </location>
</feature>
<feature type="compositionally biased region" description="Low complexity" evidence="1">
    <location>
        <begin position="767"/>
        <end position="784"/>
    </location>
</feature>
<feature type="compositionally biased region" description="Low complexity" evidence="1">
    <location>
        <begin position="629"/>
        <end position="639"/>
    </location>
</feature>
<feature type="compositionally biased region" description="Gly residues" evidence="1">
    <location>
        <begin position="1076"/>
        <end position="1085"/>
    </location>
</feature>
<feature type="compositionally biased region" description="Basic and acidic residues" evidence="1">
    <location>
        <begin position="792"/>
        <end position="804"/>
    </location>
</feature>
<feature type="compositionally biased region" description="Low complexity" evidence="1">
    <location>
        <begin position="1315"/>
        <end position="1363"/>
    </location>
</feature>
<feature type="region of interest" description="Disordered" evidence="1">
    <location>
        <begin position="25"/>
        <end position="46"/>
    </location>
</feature>
<proteinExistence type="predicted"/>
<evidence type="ECO:0000313" key="2">
    <source>
        <dbReference type="EMBL" id="KAG2436773.1"/>
    </source>
</evidence>
<feature type="compositionally biased region" description="Low complexity" evidence="1">
    <location>
        <begin position="555"/>
        <end position="576"/>
    </location>
</feature>
<feature type="region of interest" description="Disordered" evidence="1">
    <location>
        <begin position="66"/>
        <end position="86"/>
    </location>
</feature>
<feature type="compositionally biased region" description="Basic and acidic residues" evidence="1">
    <location>
        <begin position="704"/>
        <end position="715"/>
    </location>
</feature>
<feature type="region of interest" description="Disordered" evidence="1">
    <location>
        <begin position="988"/>
        <end position="1095"/>
    </location>
</feature>
<feature type="compositionally biased region" description="Gly residues" evidence="1">
    <location>
        <begin position="355"/>
        <end position="367"/>
    </location>
</feature>
<evidence type="ECO:0000313" key="3">
    <source>
        <dbReference type="Proteomes" id="UP000650467"/>
    </source>
</evidence>
<feature type="compositionally biased region" description="Low complexity" evidence="1">
    <location>
        <begin position="1191"/>
        <end position="1271"/>
    </location>
</feature>
<dbReference type="OrthoDB" id="546314at2759"/>
<feature type="region of interest" description="Disordered" evidence="1">
    <location>
        <begin position="1721"/>
        <end position="1747"/>
    </location>
</feature>
<dbReference type="EMBL" id="JAEHOC010000012">
    <property type="protein sequence ID" value="KAG2436773.1"/>
    <property type="molecule type" value="Genomic_DNA"/>
</dbReference>
<feature type="compositionally biased region" description="Low complexity" evidence="1">
    <location>
        <begin position="66"/>
        <end position="80"/>
    </location>
</feature>
<feature type="compositionally biased region" description="Low complexity" evidence="1">
    <location>
        <begin position="368"/>
        <end position="377"/>
    </location>
</feature>
<feature type="compositionally biased region" description="Low complexity" evidence="1">
    <location>
        <begin position="927"/>
        <end position="946"/>
    </location>
</feature>
<dbReference type="Proteomes" id="UP000650467">
    <property type="component" value="Unassembled WGS sequence"/>
</dbReference>
<feature type="region of interest" description="Disordered" evidence="1">
    <location>
        <begin position="468"/>
        <end position="592"/>
    </location>
</feature>
<feature type="compositionally biased region" description="Low complexity" evidence="1">
    <location>
        <begin position="1032"/>
        <end position="1051"/>
    </location>
</feature>
<dbReference type="Pfam" id="PF07004">
    <property type="entry name" value="SHIPPO-rpt"/>
    <property type="match status" value="1"/>
</dbReference>
<feature type="compositionally biased region" description="Low complexity" evidence="1">
    <location>
        <begin position="487"/>
        <end position="529"/>
    </location>
</feature>
<feature type="compositionally biased region" description="Low complexity" evidence="1">
    <location>
        <begin position="722"/>
        <end position="741"/>
    </location>
</feature>
<feature type="region of interest" description="Disordered" evidence="1">
    <location>
        <begin position="425"/>
        <end position="446"/>
    </location>
</feature>
<feature type="compositionally biased region" description="Gly residues" evidence="1">
    <location>
        <begin position="1020"/>
        <end position="1031"/>
    </location>
</feature>
<feature type="compositionally biased region" description="Low complexity" evidence="1">
    <location>
        <begin position="1282"/>
        <end position="1296"/>
    </location>
</feature>
<feature type="region of interest" description="Disordered" evidence="1">
    <location>
        <begin position="1545"/>
        <end position="1566"/>
    </location>
</feature>
<feature type="region of interest" description="Disordered" evidence="1">
    <location>
        <begin position="1180"/>
        <end position="1365"/>
    </location>
</feature>
<feature type="region of interest" description="Disordered" evidence="1">
    <location>
        <begin position="629"/>
        <end position="946"/>
    </location>
</feature>
<feature type="compositionally biased region" description="Basic residues" evidence="1">
    <location>
        <begin position="1006"/>
        <end position="1016"/>
    </location>
</feature>
<dbReference type="InterPro" id="IPR010736">
    <property type="entry name" value="SHIPPO-rpt"/>
</dbReference>
<protein>
    <submittedName>
        <fullName evidence="2">Uncharacterized protein</fullName>
    </submittedName>
</protein>
<feature type="compositionally biased region" description="Gly residues" evidence="1">
    <location>
        <begin position="323"/>
        <end position="332"/>
    </location>
</feature>
<organism evidence="2 3">
    <name type="scientific">Chlamydomonas incerta</name>
    <dbReference type="NCBI Taxonomy" id="51695"/>
    <lineage>
        <taxon>Eukaryota</taxon>
        <taxon>Viridiplantae</taxon>
        <taxon>Chlorophyta</taxon>
        <taxon>core chlorophytes</taxon>
        <taxon>Chlorophyceae</taxon>
        <taxon>CS clade</taxon>
        <taxon>Chlamydomonadales</taxon>
        <taxon>Chlamydomonadaceae</taxon>
        <taxon>Chlamydomonas</taxon>
    </lineage>
</organism>
<sequence length="2465" mass="251454">MDGQSQVVAAHAAALRARQLREAFQQAKAAATGLHSGSAAPTPGARLLQPDVSAATAFWQRQLSGASSASAATQQPRTSSYADGTAPYGLDPTPGLYVRQAPASSAWAPAAPAAAGPQAGPAATHDAASSRSGRSGSSSASAVPQPRRPAPIVFFAGGPGGAPDAAREQQLLLPAMGDAAVFPGDRSYGAPAAAASSWGQGFAGPGSAHSGSGLGSRPSGSGSGTSSAAGSGVAAAVAEGAAAIRLQVEAMRQQWQAAQQRQRGERRAQQWPADEQQQPAGQFGGGAVAADGWCPAPGFGEAQQQQGRTRRAWDAASSSSGSSTGGGGGGGSSIATGDAARPGLLAAGGKENRGPGRGAPWDGGAGGHPASSSSAAEPGRRRRHSTGPEDPTALYSFGGPRGPGQGVDAASAMLRALVTATGRRPLDPVITASGRRPAPPPPRKQLYAPDPAADAKLPVFVNAAALPPGYRPPAQQHRRRRWGVSGGPAAAGAAAPGVGTGAAAGAAAGQAAPQEAPAASQAPLAAEGEPGSAAADDARPSGVPPAATDAHGRRGSSVSATSGAAAAGGAAASTSGPAPPPPPADPWSGRPHVYLLHRDVDVYMPDVNPTRPRPASAVMGRSRRGVAEGPAAAAAAAAAGAGGGVGPAVDARPTLQVDDTLLRRRVPAASFAAAPYKPPARSPSPSPQRRRRRRAWELPGAARGRSDASDTDGRDGAGGGASASSPPHSPGSPTGGSDAAGAAGGYDDDDEDAPRRSGRSRSRSRSAVRAAAAAGEPGTGDAAARGGGRSGGRAEAHGARKADALRQTTAEALRAGPAVGFGRAPRFGPGPGRDDDDDLAAKQRRARSASRRRRTTAGGGEEGAEGVSASASRSRSRGRHRSRSRSSRRRRTAGDVGAAASGQSASRGTGGATTAREGDDGEQAPTSPSAASSGGSSEEAEEPLAPLRRLDAAYAAVLPRVTGASFAASSSRRFDWLGAPAAAAAAAAGGAAAAGVGAGKDAATQRRQRRRRRRWVVGRAGAGAGGGGGAASAGEQAQAVPHDAAAAPITARGAQSEGAAGVESGDATAAARTAEGSGGAPMSGGDGDEGEVGEGVWEPMAPLAGLAAAVDAVRPRVRGTTFAHRSVAEQMRTELRARRERQLEKARQLQQLLQRQPVDELWPAVAAQLRRERLAALGERRRRRWSDQDHQPAQQQGSQSPQEAAGSGDGMAGASSGSSAAGHRSYSYSPSSRASPAPADATASSPGAGAVSDAGGSPGAASPPLLLPSGSAGRGQERASPGAATAAAAGVDVGATPSRPPLPRARGLFLTAMKSPSPHSSPPRAGAAAAPPAAGTTAAAATAASADTPTRAGGARRSSASAALLPERPPHFLAATRAMLASMEAPLAATTGGGGYAAGAGGAAAAGGAGADGGGATAALPPVPPVPSYVLVEKRAPVVGFSPARASTASLQPSPRYSREPGPGHYEPSLADGAVSRHARAATPVFGSTRRPVVPFLPGVDSGPESPTRAAASAAADVAWLDRDAAAALDYTRRRAPAVVIAPPPAERAQDEDGGGGGAGKEGLGPEGARLVLDVRYTLVERRVQGMPRMRPPPEPSATVSDEDGVPLERWAGPDNPWDLDLPTRRRRPAWGFPAVGHLPLAVAPAGRELLDLRPVYDLVTRRLLGGPDFARTPDRYAGEEERLRRARRQPTALDYEAGAAWAYLCRHVPGVIMRLAAERWPPPQPEDDADGASQGHGGGDDGDFGLEAEVQGRQRRQAFLELGAAIDAIRPRPPAWTFAPLVTLVRRDDSPTARGRGFGPLLSFDINIGLTKRRLAGALPWAAGPERQGLLDPRLLAAARHLAPGTYEVELAWRAVQAAPHVPAFQRFTGHGLIAEEDEEFVEADGGELPYGARLVLQVGEAKDAVLRRRDAAPGPQRMSLALGRAEDVAGADPAYTHRTAHLPLPDPGLDEPTRPRTRNVVIEAGAGHLPPAPEPTPHEALRGPGAYHPEGAEQALAAVGPAARVVDFSKAPERRLLEEEKPDAEEVLEGNRLVLSPHTALDYVRPRPHAALIPPLVPHADREPDPAFHAVYDVDPGLDLVLRRPPGHPGFDGAAGRDPALPVPYGIEPRPAAYGGHVGHGLAAEDVPLAALAGFRRAPGAPDFGTMVPRDVPKPADYDGQRLDLEPAAALDALRRRPPGPADMALQRGRWEAGPHPDWDLTAWLDYNPSLDAVRQRLVAQLAVPLGRQIGREQAARADPRVGEAATGDLDAGCYRVRHRLVMRSAPAIDFARGADPRHTGLQPGGVPADPDAGNVLLLQPRQPAGWQPPAHKGAPWRQPFGRGEARWERPFADPAYRFLAAAGDEGGALLLRHSADDLAALRARATAANAPAAAWGWMTSRRDAQVLQPDPAVPPPPRAQPRAQPRGVTLLVRELPPRNTELELIKNNPPNDARVVAIRRRDRVLARMVAKIKAQRAAVANV</sequence>
<feature type="compositionally biased region" description="Pro residues" evidence="1">
    <location>
        <begin position="676"/>
        <end position="686"/>
    </location>
</feature>
<feature type="compositionally biased region" description="Low complexity" evidence="1">
    <location>
        <begin position="109"/>
        <end position="142"/>
    </location>
</feature>
<evidence type="ECO:0000256" key="1">
    <source>
        <dbReference type="SAM" id="MobiDB-lite"/>
    </source>
</evidence>
<feature type="region of interest" description="Disordered" evidence="1">
    <location>
        <begin position="257"/>
        <end position="407"/>
    </location>
</feature>
<feature type="compositionally biased region" description="Basic residues" evidence="1">
    <location>
        <begin position="756"/>
        <end position="766"/>
    </location>
</feature>
<feature type="region of interest" description="Disordered" evidence="1">
    <location>
        <begin position="203"/>
        <end position="229"/>
    </location>
</feature>
<feature type="compositionally biased region" description="Basic residues" evidence="1">
    <location>
        <begin position="874"/>
        <end position="891"/>
    </location>
</feature>
<accession>A0A835T5Z7</accession>
<feature type="compositionally biased region" description="Low complexity" evidence="1">
    <location>
        <begin position="215"/>
        <end position="229"/>
    </location>
</feature>
<feature type="compositionally biased region" description="Low complexity" evidence="1">
    <location>
        <begin position="894"/>
        <end position="915"/>
    </location>
</feature>
<feature type="compositionally biased region" description="Gly residues" evidence="1">
    <location>
        <begin position="1555"/>
        <end position="1566"/>
    </location>
</feature>
<comment type="caution">
    <text evidence="2">The sequence shown here is derived from an EMBL/GenBank/DDBJ whole genome shotgun (WGS) entry which is preliminary data.</text>
</comment>
<reference evidence="2" key="1">
    <citation type="journal article" date="2020" name="bioRxiv">
        <title>Comparative genomics of Chlamydomonas.</title>
        <authorList>
            <person name="Craig R.J."/>
            <person name="Hasan A.R."/>
            <person name="Ness R.W."/>
            <person name="Keightley P.D."/>
        </authorList>
    </citation>
    <scope>NUCLEOTIDE SEQUENCE</scope>
    <source>
        <strain evidence="2">SAG 7.73</strain>
    </source>
</reference>
<name>A0A835T5Z7_CHLIN</name>
<gene>
    <name evidence="2" type="ORF">HXX76_006297</name>
</gene>
<feature type="compositionally biased region" description="Low complexity" evidence="1">
    <location>
        <begin position="988"/>
        <end position="1002"/>
    </location>
</feature>
<feature type="compositionally biased region" description="Basic residues" evidence="1">
    <location>
        <begin position="842"/>
        <end position="855"/>
    </location>
</feature>
<keyword evidence="3" id="KW-1185">Reference proteome</keyword>
<feature type="region of interest" description="Disordered" evidence="1">
    <location>
        <begin position="109"/>
        <end position="165"/>
    </location>
</feature>